<accession>A0AAN1XSY7</accession>
<keyword evidence="8" id="KW-1185">Reference proteome</keyword>
<dbReference type="Proteomes" id="UP001317532">
    <property type="component" value="Chromosome"/>
</dbReference>
<reference evidence="7 8" key="1">
    <citation type="journal article" date="2022" name="ISME Commun">
        <title>Vulcanimicrobium alpinus gen. nov. sp. nov., the first cultivated representative of the candidate phylum 'Eremiobacterota', is a metabolically versatile aerobic anoxygenic phototroph.</title>
        <authorList>
            <person name="Yabe S."/>
            <person name="Muto K."/>
            <person name="Abe K."/>
            <person name="Yokota A."/>
            <person name="Staudigel H."/>
            <person name="Tebo B.M."/>
        </authorList>
    </citation>
    <scope>NUCLEOTIDE SEQUENCE [LARGE SCALE GENOMIC DNA]</scope>
    <source>
        <strain evidence="7 8">WC8-2</strain>
    </source>
</reference>
<dbReference type="GO" id="GO:0007155">
    <property type="term" value="P:cell adhesion"/>
    <property type="evidence" value="ECO:0007669"/>
    <property type="project" value="InterPro"/>
</dbReference>
<dbReference type="KEGG" id="vab:WPS_04860"/>
<dbReference type="InterPro" id="IPR006127">
    <property type="entry name" value="ZnuA-like"/>
</dbReference>
<evidence type="ECO:0000256" key="1">
    <source>
        <dbReference type="ARBA" id="ARBA00004196"/>
    </source>
</evidence>
<dbReference type="RefSeq" id="WP_317996271.1">
    <property type="nucleotide sequence ID" value="NZ_AP025523.1"/>
</dbReference>
<protein>
    <submittedName>
        <fullName evidence="7">Adhesin B</fullName>
    </submittedName>
</protein>
<dbReference type="Pfam" id="PF01297">
    <property type="entry name" value="ZnuA"/>
    <property type="match status" value="1"/>
</dbReference>
<dbReference type="AlphaFoldDB" id="A0AAN1XSY7"/>
<dbReference type="InterPro" id="IPR006128">
    <property type="entry name" value="Lipoprotein_PsaA-like"/>
</dbReference>
<dbReference type="PROSITE" id="PS51257">
    <property type="entry name" value="PROKAR_LIPOPROTEIN"/>
    <property type="match status" value="1"/>
</dbReference>
<evidence type="ECO:0000256" key="3">
    <source>
        <dbReference type="ARBA" id="ARBA00022723"/>
    </source>
</evidence>
<evidence type="ECO:0000256" key="4">
    <source>
        <dbReference type="ARBA" id="ARBA00022729"/>
    </source>
</evidence>
<dbReference type="EMBL" id="AP025523">
    <property type="protein sequence ID" value="BDE05210.1"/>
    <property type="molecule type" value="Genomic_DNA"/>
</dbReference>
<keyword evidence="4 6" id="KW-0732">Signal</keyword>
<evidence type="ECO:0000256" key="2">
    <source>
        <dbReference type="ARBA" id="ARBA00022448"/>
    </source>
</evidence>
<dbReference type="InterPro" id="IPR006129">
    <property type="entry name" value="AdhesinB"/>
</dbReference>
<comment type="subcellular location">
    <subcellularLocation>
        <location evidence="1">Cell envelope</location>
    </subcellularLocation>
</comment>
<dbReference type="GO" id="GO:0030001">
    <property type="term" value="P:metal ion transport"/>
    <property type="evidence" value="ECO:0007669"/>
    <property type="project" value="InterPro"/>
</dbReference>
<dbReference type="PRINTS" id="PR00691">
    <property type="entry name" value="ADHESINB"/>
</dbReference>
<dbReference type="InterPro" id="IPR050492">
    <property type="entry name" value="Bact_metal-bind_prot9"/>
</dbReference>
<dbReference type="Gene3D" id="3.40.50.1980">
    <property type="entry name" value="Nitrogenase molybdenum iron protein domain"/>
    <property type="match status" value="2"/>
</dbReference>
<proteinExistence type="inferred from homology"/>
<evidence type="ECO:0000313" key="8">
    <source>
        <dbReference type="Proteomes" id="UP001317532"/>
    </source>
</evidence>
<dbReference type="PANTHER" id="PTHR42953:SF1">
    <property type="entry name" value="METAL-BINDING PROTEIN HI_0362-RELATED"/>
    <property type="match status" value="1"/>
</dbReference>
<keyword evidence="3" id="KW-0479">Metal-binding</keyword>
<dbReference type="GO" id="GO:0030313">
    <property type="term" value="C:cell envelope"/>
    <property type="evidence" value="ECO:0007669"/>
    <property type="project" value="UniProtKB-SubCell"/>
</dbReference>
<dbReference type="PANTHER" id="PTHR42953">
    <property type="entry name" value="HIGH-AFFINITY ZINC UPTAKE SYSTEM PROTEIN ZNUA-RELATED"/>
    <property type="match status" value="1"/>
</dbReference>
<name>A0AAN1XSY7_UNVUL</name>
<feature type="signal peptide" evidence="6">
    <location>
        <begin position="1"/>
        <end position="20"/>
    </location>
</feature>
<dbReference type="SUPFAM" id="SSF53807">
    <property type="entry name" value="Helical backbone' metal receptor"/>
    <property type="match status" value="1"/>
</dbReference>
<dbReference type="PRINTS" id="PR00690">
    <property type="entry name" value="ADHESNFAMILY"/>
</dbReference>
<gene>
    <name evidence="7" type="primary">fimA</name>
    <name evidence="7" type="ORF">WPS_04860</name>
</gene>
<evidence type="ECO:0000256" key="6">
    <source>
        <dbReference type="SAM" id="SignalP"/>
    </source>
</evidence>
<feature type="chain" id="PRO_5042921917" evidence="6">
    <location>
        <begin position="21"/>
        <end position="290"/>
    </location>
</feature>
<dbReference type="GO" id="GO:0046872">
    <property type="term" value="F:metal ion binding"/>
    <property type="evidence" value="ECO:0007669"/>
    <property type="project" value="UniProtKB-KW"/>
</dbReference>
<evidence type="ECO:0000256" key="5">
    <source>
        <dbReference type="RuleBase" id="RU003512"/>
    </source>
</evidence>
<organism evidence="7 8">
    <name type="scientific">Vulcanimicrobium alpinum</name>
    <dbReference type="NCBI Taxonomy" id="3016050"/>
    <lineage>
        <taxon>Bacteria</taxon>
        <taxon>Bacillati</taxon>
        <taxon>Vulcanimicrobiota</taxon>
        <taxon>Vulcanimicrobiia</taxon>
        <taxon>Vulcanimicrobiales</taxon>
        <taxon>Vulcanimicrobiaceae</taxon>
        <taxon>Vulcanimicrobium</taxon>
    </lineage>
</organism>
<comment type="similarity">
    <text evidence="5">Belongs to the bacterial solute-binding protein 9 family.</text>
</comment>
<sequence length="290" mass="30352">MPLPRLAAALFVLIALSACAQSSERRPGPLRVVATTSTLASLAKGAAGPSADVRSLVPVGVSPEDYQPAPDDIAALHDADVLIENGAGLESWLDATVRNAANPRLRIVICSDGLPVLGGNPHLWMDPELARAYVAKIGAALAAADAPNAATYRTATHAYDAELAALTARTRMKIATIPPPRRTMIVFHNAFDYYARRFGLKIVGAIEPVAGAEPNPRHIADLVQLARAQGVPAVFAEHEYSDKLARTLAASAGGLTVAFLYDDSLGSAAGVRTYVGMIDTDTDAIVAALK</sequence>
<evidence type="ECO:0000313" key="7">
    <source>
        <dbReference type="EMBL" id="BDE05210.1"/>
    </source>
</evidence>
<keyword evidence="2 5" id="KW-0813">Transport</keyword>